<dbReference type="EMBL" id="JANJOU010000010">
    <property type="protein sequence ID" value="MCR0983248.1"/>
    <property type="molecule type" value="Genomic_DNA"/>
</dbReference>
<dbReference type="RefSeq" id="WP_257716913.1">
    <property type="nucleotide sequence ID" value="NZ_JANJOU010000010.1"/>
</dbReference>
<feature type="signal peptide" evidence="2">
    <location>
        <begin position="1"/>
        <end position="23"/>
    </location>
</feature>
<evidence type="ECO:0000313" key="3">
    <source>
        <dbReference type="EMBL" id="MCR0983248.1"/>
    </source>
</evidence>
<evidence type="ECO:0000256" key="1">
    <source>
        <dbReference type="SAM" id="MobiDB-lite"/>
    </source>
</evidence>
<evidence type="ECO:0000313" key="4">
    <source>
        <dbReference type="Proteomes" id="UP001524642"/>
    </source>
</evidence>
<protein>
    <submittedName>
        <fullName evidence="3">Uncharacterized protein</fullName>
    </submittedName>
</protein>
<evidence type="ECO:0000256" key="2">
    <source>
        <dbReference type="SAM" id="SignalP"/>
    </source>
</evidence>
<feature type="chain" id="PRO_5047136079" evidence="2">
    <location>
        <begin position="24"/>
        <end position="77"/>
    </location>
</feature>
<organism evidence="3 4">
    <name type="scientific">Roseomonas populi</name>
    <dbReference type="NCBI Taxonomy" id="3121582"/>
    <lineage>
        <taxon>Bacteria</taxon>
        <taxon>Pseudomonadati</taxon>
        <taxon>Pseudomonadota</taxon>
        <taxon>Alphaproteobacteria</taxon>
        <taxon>Acetobacterales</taxon>
        <taxon>Roseomonadaceae</taxon>
        <taxon>Roseomonas</taxon>
    </lineage>
</organism>
<name>A0ABT1X561_9PROT</name>
<comment type="caution">
    <text evidence="3">The sequence shown here is derived from an EMBL/GenBank/DDBJ whole genome shotgun (WGS) entry which is preliminary data.</text>
</comment>
<keyword evidence="2" id="KW-0732">Signal</keyword>
<feature type="region of interest" description="Disordered" evidence="1">
    <location>
        <begin position="49"/>
        <end position="77"/>
    </location>
</feature>
<accession>A0ABT1X561</accession>
<gene>
    <name evidence="3" type="ORF">NRP21_14425</name>
</gene>
<reference evidence="3 4" key="1">
    <citation type="submission" date="2022-06" db="EMBL/GenBank/DDBJ databases">
        <title>Roseomonas CN29.</title>
        <authorList>
            <person name="Cheng Y."/>
            <person name="He X."/>
        </authorList>
    </citation>
    <scope>NUCLEOTIDE SEQUENCE [LARGE SCALE GENOMIC DNA]</scope>
    <source>
        <strain evidence="3 4">CN29</strain>
    </source>
</reference>
<keyword evidence="4" id="KW-1185">Reference proteome</keyword>
<proteinExistence type="predicted"/>
<sequence>MFSKTLRTLALAAALVSPVVAGAARAETGAPMFGPSAYKTWNSTDAARTPLASPAANNPAQEFLLDSGATGGGGQHA</sequence>
<dbReference type="Proteomes" id="UP001524642">
    <property type="component" value="Unassembled WGS sequence"/>
</dbReference>